<dbReference type="SUPFAM" id="SSF81343">
    <property type="entry name" value="Fumarate reductase respiratory complex transmembrane subunits"/>
    <property type="match status" value="1"/>
</dbReference>
<dbReference type="AlphaFoldDB" id="A0A8I0MUV4"/>
<feature type="transmembrane region" description="Helical" evidence="19">
    <location>
        <begin position="61"/>
        <end position="82"/>
    </location>
</feature>
<comment type="function">
    <text evidence="1 16">Membrane-anchoring subunit of succinate dehydrogenase (SDH).</text>
</comment>
<gene>
    <name evidence="20" type="primary">sdhD</name>
    <name evidence="20" type="ORF">PPEP_a1357</name>
</gene>
<keyword evidence="11 18" id="KW-0479">Metal-binding</keyword>
<evidence type="ECO:0000256" key="3">
    <source>
        <dbReference type="ARBA" id="ARBA00005163"/>
    </source>
</evidence>
<dbReference type="InterPro" id="IPR014312">
    <property type="entry name" value="Succ_DH_anchor"/>
</dbReference>
<evidence type="ECO:0000256" key="9">
    <source>
        <dbReference type="ARBA" id="ARBA00022617"/>
    </source>
</evidence>
<keyword evidence="5 16" id="KW-0813">Transport</keyword>
<comment type="caution">
    <text evidence="20">The sequence shown here is derived from an EMBL/GenBank/DDBJ whole genome shotgun (WGS) entry which is preliminary data.</text>
</comment>
<dbReference type="PANTHER" id="PTHR38689:SF1">
    <property type="entry name" value="SUCCINATE DEHYDROGENASE HYDROPHOBIC MEMBRANE ANCHOR SUBUNIT"/>
    <property type="match status" value="1"/>
</dbReference>
<dbReference type="PIRSF" id="PIRSF000169">
    <property type="entry name" value="SDH_D"/>
    <property type="match status" value="1"/>
</dbReference>
<dbReference type="GO" id="GO:0005886">
    <property type="term" value="C:plasma membrane"/>
    <property type="evidence" value="ECO:0007669"/>
    <property type="project" value="UniProtKB-SubCell"/>
</dbReference>
<dbReference type="EMBL" id="AQHF01000020">
    <property type="protein sequence ID" value="MBE0346282.1"/>
    <property type="molecule type" value="Genomic_DNA"/>
</dbReference>
<keyword evidence="10 19" id="KW-0812">Transmembrane</keyword>
<feature type="transmembrane region" description="Helical" evidence="19">
    <location>
        <begin position="21"/>
        <end position="41"/>
    </location>
</feature>
<keyword evidence="13 19" id="KW-1133">Transmembrane helix</keyword>
<keyword evidence="12 16" id="KW-0249">Electron transport</keyword>
<keyword evidence="14 18" id="KW-0408">Iron</keyword>
<dbReference type="Pfam" id="PF01127">
    <property type="entry name" value="Sdh_cyt"/>
    <property type="match status" value="1"/>
</dbReference>
<dbReference type="NCBIfam" id="TIGR02968">
    <property type="entry name" value="succ_dehyd_anc"/>
    <property type="match status" value="1"/>
</dbReference>
<evidence type="ECO:0000313" key="21">
    <source>
        <dbReference type="Proteomes" id="UP000660708"/>
    </source>
</evidence>
<organism evidence="20 21">
    <name type="scientific">Pseudoalteromonas peptidolytica F12-50-A1</name>
    <dbReference type="NCBI Taxonomy" id="1315280"/>
    <lineage>
        <taxon>Bacteria</taxon>
        <taxon>Pseudomonadati</taxon>
        <taxon>Pseudomonadota</taxon>
        <taxon>Gammaproteobacteria</taxon>
        <taxon>Alteromonadales</taxon>
        <taxon>Pseudoalteromonadaceae</taxon>
        <taxon>Pseudoalteromonas</taxon>
    </lineage>
</organism>
<feature type="binding site" description="axial binding residue" evidence="18">
    <location>
        <position position="73"/>
    </location>
    <ligand>
        <name>heme</name>
        <dbReference type="ChEBI" id="CHEBI:30413"/>
        <note>ligand shared with second transmembrane subunit</note>
    </ligand>
    <ligandPart>
        <name>Fe</name>
        <dbReference type="ChEBI" id="CHEBI:18248"/>
    </ligandPart>
</feature>
<evidence type="ECO:0000256" key="7">
    <source>
        <dbReference type="ARBA" id="ARBA00022519"/>
    </source>
</evidence>
<dbReference type="Proteomes" id="UP000660708">
    <property type="component" value="Unassembled WGS sequence"/>
</dbReference>
<dbReference type="Gene3D" id="1.20.1300.10">
    <property type="entry name" value="Fumarate reductase/succinate dehydrogenase, transmembrane subunit"/>
    <property type="match status" value="1"/>
</dbReference>
<keyword evidence="9 18" id="KW-0349">Heme</keyword>
<evidence type="ECO:0000256" key="19">
    <source>
        <dbReference type="SAM" id="Phobius"/>
    </source>
</evidence>
<dbReference type="UniPathway" id="UPA00223"/>
<comment type="pathway">
    <text evidence="3 16">Carbohydrate metabolism; tricarboxylic acid cycle.</text>
</comment>
<evidence type="ECO:0000256" key="16">
    <source>
        <dbReference type="PIRNR" id="PIRNR000169"/>
    </source>
</evidence>
<name>A0A8I0MUV4_9GAMM</name>
<evidence type="ECO:0000313" key="20">
    <source>
        <dbReference type="EMBL" id="MBE0346282.1"/>
    </source>
</evidence>
<comment type="cofactor">
    <cofactor evidence="18">
        <name>heme</name>
        <dbReference type="ChEBI" id="CHEBI:30413"/>
    </cofactor>
    <text evidence="18">The heme is bound between the two transmembrane subunits.</text>
</comment>
<dbReference type="InterPro" id="IPR034804">
    <property type="entry name" value="SQR/QFR_C/D"/>
</dbReference>
<feature type="binding site" evidence="17">
    <location>
        <position position="85"/>
    </location>
    <ligand>
        <name>a ubiquinone</name>
        <dbReference type="ChEBI" id="CHEBI:16389"/>
    </ligand>
</feature>
<evidence type="ECO:0000256" key="12">
    <source>
        <dbReference type="ARBA" id="ARBA00022982"/>
    </source>
</evidence>
<keyword evidence="6 16" id="KW-1003">Cell membrane</keyword>
<protein>
    <recommendedName>
        <fullName evidence="4 16">Succinate dehydrogenase hydrophobic membrane anchor subunit</fullName>
    </recommendedName>
</protein>
<dbReference type="CDD" id="cd03494">
    <property type="entry name" value="SQR_TypeC_SdhD"/>
    <property type="match status" value="1"/>
</dbReference>
<evidence type="ECO:0000256" key="15">
    <source>
        <dbReference type="ARBA" id="ARBA00023136"/>
    </source>
</evidence>
<feature type="transmembrane region" description="Helical" evidence="19">
    <location>
        <begin position="94"/>
        <end position="115"/>
    </location>
</feature>
<evidence type="ECO:0000256" key="10">
    <source>
        <dbReference type="ARBA" id="ARBA00022692"/>
    </source>
</evidence>
<dbReference type="GO" id="GO:0020037">
    <property type="term" value="F:heme binding"/>
    <property type="evidence" value="ECO:0007669"/>
    <property type="project" value="InterPro"/>
</dbReference>
<evidence type="ECO:0000256" key="1">
    <source>
        <dbReference type="ARBA" id="ARBA00004050"/>
    </source>
</evidence>
<keyword evidence="21" id="KW-1185">Reference proteome</keyword>
<dbReference type="GO" id="GO:0009055">
    <property type="term" value="F:electron transfer activity"/>
    <property type="evidence" value="ECO:0007669"/>
    <property type="project" value="TreeGrafter"/>
</dbReference>
<evidence type="ECO:0000256" key="18">
    <source>
        <dbReference type="PIRSR" id="PIRSR000169-2"/>
    </source>
</evidence>
<accession>A0A8I0MUV4</accession>
<dbReference type="InterPro" id="IPR000701">
    <property type="entry name" value="SuccDH_FuR_B_TM-su"/>
</dbReference>
<proteinExistence type="predicted"/>
<reference evidence="20 21" key="1">
    <citation type="submission" date="2015-06" db="EMBL/GenBank/DDBJ databases">
        <title>Genome sequence of Pseudoalteromonas peptidolytica.</title>
        <authorList>
            <person name="Xie B.-B."/>
            <person name="Rong J.-C."/>
            <person name="Qin Q.-L."/>
            <person name="Zhang Y.-Z."/>
        </authorList>
    </citation>
    <scope>NUCLEOTIDE SEQUENCE [LARGE SCALE GENOMIC DNA]</scope>
    <source>
        <strain evidence="20 21">F12-50-A1</strain>
    </source>
</reference>
<evidence type="ECO:0000256" key="6">
    <source>
        <dbReference type="ARBA" id="ARBA00022475"/>
    </source>
</evidence>
<dbReference type="GO" id="GO:0046872">
    <property type="term" value="F:metal ion binding"/>
    <property type="evidence" value="ECO:0007669"/>
    <property type="project" value="UniProtKB-KW"/>
</dbReference>
<keyword evidence="8 16" id="KW-0816">Tricarboxylic acid cycle</keyword>
<sequence>MDMVLNQATLKRDGVQDYVSLRATALIILAYAVFIVGYLLITPELTYEAWSGLFSNLAVKAATMITLVCMMVHTRIGLWQVLTDYVKNSTTRSILSFVLNLMALAYVAIGLFVLWGV</sequence>
<keyword evidence="7 16" id="KW-0997">Cell inner membrane</keyword>
<evidence type="ECO:0000256" key="5">
    <source>
        <dbReference type="ARBA" id="ARBA00022448"/>
    </source>
</evidence>
<evidence type="ECO:0000256" key="4">
    <source>
        <dbReference type="ARBA" id="ARBA00019425"/>
    </source>
</evidence>
<evidence type="ECO:0000256" key="14">
    <source>
        <dbReference type="ARBA" id="ARBA00023004"/>
    </source>
</evidence>
<evidence type="ECO:0000256" key="11">
    <source>
        <dbReference type="ARBA" id="ARBA00022723"/>
    </source>
</evidence>
<comment type="subcellular location">
    <subcellularLocation>
        <location evidence="2 16">Cell inner membrane</location>
        <topology evidence="2 16">Multi-pass membrane protein</topology>
    </subcellularLocation>
</comment>
<keyword evidence="15 16" id="KW-0472">Membrane</keyword>
<evidence type="ECO:0000256" key="17">
    <source>
        <dbReference type="PIRSR" id="PIRSR000169-1"/>
    </source>
</evidence>
<evidence type="ECO:0000256" key="8">
    <source>
        <dbReference type="ARBA" id="ARBA00022532"/>
    </source>
</evidence>
<evidence type="ECO:0000256" key="2">
    <source>
        <dbReference type="ARBA" id="ARBA00004429"/>
    </source>
</evidence>
<dbReference type="GO" id="GO:0006099">
    <property type="term" value="P:tricarboxylic acid cycle"/>
    <property type="evidence" value="ECO:0007669"/>
    <property type="project" value="UniProtKB-UniRule"/>
</dbReference>
<dbReference type="GO" id="GO:0017004">
    <property type="term" value="P:cytochrome complex assembly"/>
    <property type="evidence" value="ECO:0007669"/>
    <property type="project" value="TreeGrafter"/>
</dbReference>
<dbReference type="PANTHER" id="PTHR38689">
    <property type="entry name" value="SUCCINATE DEHYDROGENASE HYDROPHOBIC MEMBRANE ANCHOR SUBUNIT"/>
    <property type="match status" value="1"/>
</dbReference>
<evidence type="ECO:0000256" key="13">
    <source>
        <dbReference type="ARBA" id="ARBA00022989"/>
    </source>
</evidence>